<protein>
    <recommendedName>
        <fullName evidence="2">Metallo-beta-lactamase domain-containing protein</fullName>
    </recommendedName>
</protein>
<dbReference type="GO" id="GO:0005737">
    <property type="term" value="C:cytoplasm"/>
    <property type="evidence" value="ECO:0007669"/>
    <property type="project" value="TreeGrafter"/>
</dbReference>
<keyword evidence="1" id="KW-1133">Transmembrane helix</keyword>
<dbReference type="Pfam" id="PF12706">
    <property type="entry name" value="Lactamase_B_2"/>
    <property type="match status" value="1"/>
</dbReference>
<gene>
    <name evidence="3" type="ORF">METZ01_LOCUS100458</name>
</gene>
<dbReference type="Gene3D" id="3.60.15.10">
    <property type="entry name" value="Ribonuclease Z/Hydroxyacylglutathione hydrolase-like"/>
    <property type="match status" value="1"/>
</dbReference>
<reference evidence="3" key="1">
    <citation type="submission" date="2018-05" db="EMBL/GenBank/DDBJ databases">
        <authorList>
            <person name="Lanie J.A."/>
            <person name="Ng W.-L."/>
            <person name="Kazmierczak K.M."/>
            <person name="Andrzejewski T.M."/>
            <person name="Davidsen T.M."/>
            <person name="Wayne K.J."/>
            <person name="Tettelin H."/>
            <person name="Glass J.I."/>
            <person name="Rusch D."/>
            <person name="Podicherti R."/>
            <person name="Tsui H.-C.T."/>
            <person name="Winkler M.E."/>
        </authorList>
    </citation>
    <scope>NUCLEOTIDE SEQUENCE</scope>
</reference>
<evidence type="ECO:0000313" key="3">
    <source>
        <dbReference type="EMBL" id="SVA47604.1"/>
    </source>
</evidence>
<evidence type="ECO:0000259" key="2">
    <source>
        <dbReference type="Pfam" id="PF12706"/>
    </source>
</evidence>
<organism evidence="3">
    <name type="scientific">marine metagenome</name>
    <dbReference type="NCBI Taxonomy" id="408172"/>
    <lineage>
        <taxon>unclassified sequences</taxon>
        <taxon>metagenomes</taxon>
        <taxon>ecological metagenomes</taxon>
    </lineage>
</organism>
<dbReference type="PANTHER" id="PTHR15032:SF4">
    <property type="entry name" value="N-ACYL-PHOSPHATIDYLETHANOLAMINE-HYDROLYZING PHOSPHOLIPASE D"/>
    <property type="match status" value="1"/>
</dbReference>
<accession>A0A381W529</accession>
<dbReference type="AlphaFoldDB" id="A0A381W529"/>
<dbReference type="EMBL" id="UINC01010725">
    <property type="protein sequence ID" value="SVA47604.1"/>
    <property type="molecule type" value="Genomic_DNA"/>
</dbReference>
<proteinExistence type="predicted"/>
<dbReference type="InterPro" id="IPR001279">
    <property type="entry name" value="Metallo-B-lactamas"/>
</dbReference>
<keyword evidence="1" id="KW-0472">Membrane</keyword>
<dbReference type="InterPro" id="IPR036866">
    <property type="entry name" value="RibonucZ/Hydroxyglut_hydro"/>
</dbReference>
<sequence>MKLKSKKLWWISFLVLIVLGIIVFFVLSLPTFGGKISGERLKRVQENQQYKDGRFTNVEPQSPFNFSEIGSFITEMLFYDEIRIPPSKIPVISVLDSSLKILNSSTLRAFWIGHASVYVEIDGIRILIDPVFSDYASPFDFGPKRFHPPPITLQDLPKIDAVVISHDHYDHLDMETITHLSKNETIFFVPLGIGAHLEKWGVSKKQIHELEWWQDQMVGKIRIICTPNRHYSGRGLTDYKATLWSSWTVIGPKHNFYYSGDTGYSKHFKEIGERFGPFDMSFIKIGAYGPGDSWLDIHMDPQHAVQAHIEVQAKRMFPVHWGTFNLAYHDWDEPIKLILDAATKAQIDLVTPRIGEFVFSEKEFQSENWWEQIK</sequence>
<keyword evidence="1" id="KW-0812">Transmembrane</keyword>
<name>A0A381W529_9ZZZZ</name>
<feature type="transmembrane region" description="Helical" evidence="1">
    <location>
        <begin position="7"/>
        <end position="27"/>
    </location>
</feature>
<dbReference type="SUPFAM" id="SSF56281">
    <property type="entry name" value="Metallo-hydrolase/oxidoreductase"/>
    <property type="match status" value="1"/>
</dbReference>
<evidence type="ECO:0000256" key="1">
    <source>
        <dbReference type="SAM" id="Phobius"/>
    </source>
</evidence>
<dbReference type="PANTHER" id="PTHR15032">
    <property type="entry name" value="N-ACYL-PHOSPHATIDYLETHANOLAMINE-HYDROLYZING PHOSPHOLIPASE D"/>
    <property type="match status" value="1"/>
</dbReference>
<feature type="domain" description="Metallo-beta-lactamase" evidence="2">
    <location>
        <begin position="125"/>
        <end position="321"/>
    </location>
</feature>